<dbReference type="GeneID" id="54486194"/>
<evidence type="ECO:0000256" key="4">
    <source>
        <dbReference type="SAM" id="MobiDB-lite"/>
    </source>
</evidence>
<evidence type="ECO:0000256" key="2">
    <source>
        <dbReference type="ARBA" id="ARBA00023242"/>
    </source>
</evidence>
<evidence type="ECO:0000256" key="3">
    <source>
        <dbReference type="SAM" id="Coils"/>
    </source>
</evidence>
<feature type="region of interest" description="Disordered" evidence="4">
    <location>
        <begin position="69"/>
        <end position="148"/>
    </location>
</feature>
<dbReference type="Pfam" id="PF24245">
    <property type="entry name" value="INO80F"/>
    <property type="match status" value="1"/>
</dbReference>
<keyword evidence="3" id="KW-0175">Coiled coil</keyword>
<dbReference type="AlphaFoldDB" id="A0A6A6WMR1"/>
<dbReference type="GO" id="GO:0005634">
    <property type="term" value="C:nucleus"/>
    <property type="evidence" value="ECO:0007669"/>
    <property type="project" value="UniProtKB-SubCell"/>
</dbReference>
<protein>
    <recommendedName>
        <fullName evidence="5">INO80 complex subunit F domain-containing protein</fullName>
    </recommendedName>
</protein>
<dbReference type="InterPro" id="IPR056513">
    <property type="entry name" value="INO80F"/>
</dbReference>
<organism evidence="6 7">
    <name type="scientific">Pseudovirgaria hyperparasitica</name>
    <dbReference type="NCBI Taxonomy" id="470096"/>
    <lineage>
        <taxon>Eukaryota</taxon>
        <taxon>Fungi</taxon>
        <taxon>Dikarya</taxon>
        <taxon>Ascomycota</taxon>
        <taxon>Pezizomycotina</taxon>
        <taxon>Dothideomycetes</taxon>
        <taxon>Dothideomycetes incertae sedis</taxon>
        <taxon>Acrospermales</taxon>
        <taxon>Acrospermaceae</taxon>
        <taxon>Pseudovirgaria</taxon>
    </lineage>
</organism>
<dbReference type="RefSeq" id="XP_033605760.1">
    <property type="nucleotide sequence ID" value="XM_033745140.1"/>
</dbReference>
<dbReference type="EMBL" id="ML996565">
    <property type="protein sequence ID" value="KAF2763309.1"/>
    <property type="molecule type" value="Genomic_DNA"/>
</dbReference>
<dbReference type="Proteomes" id="UP000799437">
    <property type="component" value="Unassembled WGS sequence"/>
</dbReference>
<evidence type="ECO:0000313" key="6">
    <source>
        <dbReference type="EMBL" id="KAF2763309.1"/>
    </source>
</evidence>
<feature type="compositionally biased region" description="Basic and acidic residues" evidence="4">
    <location>
        <begin position="239"/>
        <end position="253"/>
    </location>
</feature>
<evidence type="ECO:0000259" key="5">
    <source>
        <dbReference type="Pfam" id="PF24245"/>
    </source>
</evidence>
<dbReference type="OrthoDB" id="10070927at2759"/>
<comment type="subcellular location">
    <subcellularLocation>
        <location evidence="1">Nucleus</location>
    </subcellularLocation>
</comment>
<feature type="domain" description="INO80 complex subunit F" evidence="5">
    <location>
        <begin position="15"/>
        <end position="61"/>
    </location>
</feature>
<feature type="compositionally biased region" description="Basic and acidic residues" evidence="4">
    <location>
        <begin position="95"/>
        <end position="111"/>
    </location>
</feature>
<accession>A0A6A6WMR1</accession>
<evidence type="ECO:0000256" key="1">
    <source>
        <dbReference type="ARBA" id="ARBA00004123"/>
    </source>
</evidence>
<feature type="region of interest" description="Disordered" evidence="4">
    <location>
        <begin position="183"/>
        <end position="275"/>
    </location>
</feature>
<feature type="coiled-coil region" evidence="3">
    <location>
        <begin position="19"/>
        <end position="46"/>
    </location>
</feature>
<gene>
    <name evidence="6" type="ORF">EJ05DRAFT_482124</name>
</gene>
<name>A0A6A6WMR1_9PEZI</name>
<evidence type="ECO:0000313" key="7">
    <source>
        <dbReference type="Proteomes" id="UP000799437"/>
    </source>
</evidence>
<feature type="compositionally biased region" description="Pro residues" evidence="4">
    <location>
        <begin position="77"/>
        <end position="94"/>
    </location>
</feature>
<reference evidence="6" key="1">
    <citation type="journal article" date="2020" name="Stud. Mycol.">
        <title>101 Dothideomycetes genomes: a test case for predicting lifestyles and emergence of pathogens.</title>
        <authorList>
            <person name="Haridas S."/>
            <person name="Albert R."/>
            <person name="Binder M."/>
            <person name="Bloem J."/>
            <person name="Labutti K."/>
            <person name="Salamov A."/>
            <person name="Andreopoulos B."/>
            <person name="Baker S."/>
            <person name="Barry K."/>
            <person name="Bills G."/>
            <person name="Bluhm B."/>
            <person name="Cannon C."/>
            <person name="Castanera R."/>
            <person name="Culley D."/>
            <person name="Daum C."/>
            <person name="Ezra D."/>
            <person name="Gonzalez J."/>
            <person name="Henrissat B."/>
            <person name="Kuo A."/>
            <person name="Liang C."/>
            <person name="Lipzen A."/>
            <person name="Lutzoni F."/>
            <person name="Magnuson J."/>
            <person name="Mondo S."/>
            <person name="Nolan M."/>
            <person name="Ohm R."/>
            <person name="Pangilinan J."/>
            <person name="Park H.-J."/>
            <person name="Ramirez L."/>
            <person name="Alfaro M."/>
            <person name="Sun H."/>
            <person name="Tritt A."/>
            <person name="Yoshinaga Y."/>
            <person name="Zwiers L.-H."/>
            <person name="Turgeon B."/>
            <person name="Goodwin S."/>
            <person name="Spatafora J."/>
            <person name="Crous P."/>
            <person name="Grigoriev I."/>
        </authorList>
    </citation>
    <scope>NUCLEOTIDE SEQUENCE</scope>
    <source>
        <strain evidence="6">CBS 121739</strain>
    </source>
</reference>
<sequence>MPSSGALPPSVEKAYYRKCIELRRRINEIEEHNDATRLRIKRLNRSVLKMRLERAFLLEQLQQRMDYNVDHSDNSTSPPPTVSSLAPPQPPDLPLPRDNRLTASKPQDKPLRSKRSHRKTTPTGAPPSSQQGAASPPPSSSHHSHAHALAPHVPLSSAHSTPDPSGRMRSEVFYPPTSEFAAAVNGSRPIPPTNQYEPSPAAPGTLYDERRSVSTAMENGGDRGHSGRGYAAGTTGSDVRTDANGERRVARDEEMADAEAPREAGALGGFTAVNR</sequence>
<keyword evidence="7" id="KW-1185">Reference proteome</keyword>
<keyword evidence="2" id="KW-0539">Nucleus</keyword>
<proteinExistence type="predicted"/>